<evidence type="ECO:0000313" key="3">
    <source>
        <dbReference type="EMBL" id="HHR96493.1"/>
    </source>
</evidence>
<dbReference type="GO" id="GO:0016783">
    <property type="term" value="F:sulfurtransferase activity"/>
    <property type="evidence" value="ECO:0007669"/>
    <property type="project" value="InterPro"/>
</dbReference>
<evidence type="ECO:0000313" key="2">
    <source>
        <dbReference type="EMBL" id="HHP81733.1"/>
    </source>
</evidence>
<dbReference type="InterPro" id="IPR014729">
    <property type="entry name" value="Rossmann-like_a/b/a_fold"/>
</dbReference>
<dbReference type="InterPro" id="IPR022310">
    <property type="entry name" value="NAD/GMP_synthase"/>
</dbReference>
<dbReference type="EMBL" id="DRZI01000153">
    <property type="protein sequence ID" value="HHP81733.1"/>
    <property type="molecule type" value="Genomic_DNA"/>
</dbReference>
<dbReference type="InterPro" id="IPR005232">
    <property type="entry name" value="LarE"/>
</dbReference>
<comment type="caution">
    <text evidence="2">The sequence shown here is derived from an EMBL/GenBank/DDBJ whole genome shotgun (WGS) entry which is preliminary data.</text>
</comment>
<sequence length="297" mass="33293">MVDLEKAIYIPSDEVREKFSKLIEWYRSVGGPVIVSYSGGVDSSVVLATAVFALGSNNVVAVTAISPTYPEEDFLWAKKIAEMFNVEHILVESSELSDPNFVANPPNRCYFCKKSLVKELLKVAEKYRAKAIVDGTNASDISSHRPGYLAFRESGVRSPLAEIGFTKEEVRVLAKALNLPNWDKPPMACLASRIPYGEQITIEKLNRIAKAESIVKKLTGVALVRVRDHGYIARIEVARNERGKFFSEDIMDKIAEELQKLGYRYVALDLYGYRSGSLDELLPKKIIPREINKITEM</sequence>
<organism evidence="2">
    <name type="scientific">Ignisphaera aggregans</name>
    <dbReference type="NCBI Taxonomy" id="334771"/>
    <lineage>
        <taxon>Archaea</taxon>
        <taxon>Thermoproteota</taxon>
        <taxon>Thermoprotei</taxon>
        <taxon>Desulfurococcales</taxon>
        <taxon>Desulfurococcaceae</taxon>
        <taxon>Ignisphaera</taxon>
    </lineage>
</organism>
<dbReference type="GO" id="GO:0006163">
    <property type="term" value="P:purine nucleotide metabolic process"/>
    <property type="evidence" value="ECO:0007669"/>
    <property type="project" value="UniProtKB-ARBA"/>
</dbReference>
<dbReference type="EMBL" id="DRUB01000129">
    <property type="protein sequence ID" value="HHR96493.1"/>
    <property type="molecule type" value="Genomic_DNA"/>
</dbReference>
<reference evidence="2" key="1">
    <citation type="journal article" date="2020" name="mSystems">
        <title>Genome- and Community-Level Interaction Insights into Carbon Utilization and Element Cycling Functions of Hydrothermarchaeota in Hydrothermal Sediment.</title>
        <authorList>
            <person name="Zhou Z."/>
            <person name="Liu Y."/>
            <person name="Xu W."/>
            <person name="Pan J."/>
            <person name="Luo Z.H."/>
            <person name="Li M."/>
        </authorList>
    </citation>
    <scope>NUCLEOTIDE SEQUENCE [LARGE SCALE GENOMIC DNA]</scope>
    <source>
        <strain evidence="3">SpSt-1</strain>
        <strain evidence="2">SpSt-1121</strain>
    </source>
</reference>
<keyword evidence="2" id="KW-0808">Transferase</keyword>
<dbReference type="SUPFAM" id="SSF52402">
    <property type="entry name" value="Adenine nucleotide alpha hydrolases-like"/>
    <property type="match status" value="1"/>
</dbReference>
<dbReference type="PANTHER" id="PTHR43169">
    <property type="entry name" value="EXSB FAMILY PROTEIN"/>
    <property type="match status" value="1"/>
</dbReference>
<dbReference type="PIRSF" id="PIRSF006661">
    <property type="entry name" value="PP-lp_UCP006661"/>
    <property type="match status" value="1"/>
</dbReference>
<proteinExistence type="predicted"/>
<protein>
    <submittedName>
        <fullName evidence="2">ATP-dependent sacrificial sulfur transferase LarE</fullName>
    </submittedName>
</protein>
<dbReference type="InterPro" id="IPR052188">
    <property type="entry name" value="Ni-pincer_cofactor_biosynth"/>
</dbReference>
<name>A0A7C5TJS5_9CREN</name>
<dbReference type="Pfam" id="PF02540">
    <property type="entry name" value="NAD_synthase"/>
    <property type="match status" value="1"/>
</dbReference>
<dbReference type="PANTHER" id="PTHR43169:SF2">
    <property type="entry name" value="NAD_GMP SYNTHASE DOMAIN-CONTAINING PROTEIN"/>
    <property type="match status" value="1"/>
</dbReference>
<dbReference type="AlphaFoldDB" id="A0A7C5TJS5"/>
<dbReference type="CDD" id="cd01990">
    <property type="entry name" value="LarE-like"/>
    <property type="match status" value="1"/>
</dbReference>
<accession>A0A7C5TJS5</accession>
<feature type="domain" description="NAD/GMP synthase" evidence="1">
    <location>
        <begin position="33"/>
        <end position="191"/>
    </location>
</feature>
<dbReference type="NCBIfam" id="TIGR00268">
    <property type="entry name" value="ATP-dependent sacrificial sulfur transferase LarE"/>
    <property type="match status" value="1"/>
</dbReference>
<gene>
    <name evidence="2" type="primary">larE</name>
    <name evidence="3" type="ORF">ENL47_06725</name>
    <name evidence="2" type="ORF">ENM84_03620</name>
</gene>
<evidence type="ECO:0000259" key="1">
    <source>
        <dbReference type="Pfam" id="PF02540"/>
    </source>
</evidence>
<dbReference type="Gene3D" id="3.40.50.620">
    <property type="entry name" value="HUPs"/>
    <property type="match status" value="1"/>
</dbReference>